<dbReference type="RefSeq" id="XP_009850417.1">
    <property type="nucleotide sequence ID" value="XM_009852115.1"/>
</dbReference>
<reference evidence="3" key="1">
    <citation type="journal article" date="2011" name="Genetics">
        <title>Massive changes in genome architecture accompany the transition to self-fertility in the filamentous fungus Neurospora tetrasperma.</title>
        <authorList>
            <person name="Ellison C.E."/>
            <person name="Stajich J.E."/>
            <person name="Jacobson D.J."/>
            <person name="Natvig D.O."/>
            <person name="Lapidus A."/>
            <person name="Foster B."/>
            <person name="Aerts A."/>
            <person name="Riley R."/>
            <person name="Lindquist E.A."/>
            <person name="Grigoriev I.V."/>
            <person name="Taylor J.W."/>
        </authorList>
    </citation>
    <scope>NUCLEOTIDE SEQUENCE [LARGE SCALE GENOMIC DNA]</scope>
    <source>
        <strain evidence="3">FGSC 2508 / P0657</strain>
    </source>
</reference>
<sequence>MPEKRPASHTRSPVAKRKRTAKATSTAHNTADPKATASKTASSRTTAVLDNGAAGSPLPSGPPRTDRSTPGSVARSVKANQPAPSSQTNDHPTMTDKRKREETPEESSKRPKASDKMPEPKSSEDNDAEEPKKQQELEICPMCGEEYDSEDEDDDICEFHPGKLVIDRKVPCWKSDWCVDPYNDEYVEEFFESYELYPDMLIWDCCGCSEGAPGCETQSGHGKY</sequence>
<protein>
    <submittedName>
        <fullName evidence="2">Uncharacterized protein</fullName>
    </submittedName>
</protein>
<feature type="region of interest" description="Disordered" evidence="1">
    <location>
        <begin position="1"/>
        <end position="139"/>
    </location>
</feature>
<evidence type="ECO:0000313" key="3">
    <source>
        <dbReference type="Proteomes" id="UP000008065"/>
    </source>
</evidence>
<evidence type="ECO:0000256" key="1">
    <source>
        <dbReference type="SAM" id="MobiDB-lite"/>
    </source>
</evidence>
<dbReference type="VEuPathDB" id="FungiDB:NEUTE1DRAFT_137111"/>
<dbReference type="EMBL" id="GL891304">
    <property type="protein sequence ID" value="EGO57261.1"/>
    <property type="molecule type" value="Genomic_DNA"/>
</dbReference>
<feature type="compositionally biased region" description="Low complexity" evidence="1">
    <location>
        <begin position="30"/>
        <end position="58"/>
    </location>
</feature>
<dbReference type="Proteomes" id="UP000008065">
    <property type="component" value="Unassembled WGS sequence"/>
</dbReference>
<organism evidence="2 3">
    <name type="scientific">Neurospora tetrasperma (strain FGSC 2508 / ATCC MYA-4615 / P0657)</name>
    <dbReference type="NCBI Taxonomy" id="510951"/>
    <lineage>
        <taxon>Eukaryota</taxon>
        <taxon>Fungi</taxon>
        <taxon>Dikarya</taxon>
        <taxon>Ascomycota</taxon>
        <taxon>Pezizomycotina</taxon>
        <taxon>Sordariomycetes</taxon>
        <taxon>Sordariomycetidae</taxon>
        <taxon>Sordariales</taxon>
        <taxon>Sordariaceae</taxon>
        <taxon>Neurospora</taxon>
    </lineage>
</organism>
<dbReference type="KEGG" id="nte:NEUTE1DRAFT137111"/>
<keyword evidence="3" id="KW-1185">Reference proteome</keyword>
<evidence type="ECO:0000313" key="2">
    <source>
        <dbReference type="EMBL" id="EGO57261.1"/>
    </source>
</evidence>
<gene>
    <name evidence="2" type="ORF">NEUTE1DRAFT_137111</name>
</gene>
<feature type="compositionally biased region" description="Polar residues" evidence="1">
    <location>
        <begin position="78"/>
        <end position="92"/>
    </location>
</feature>
<dbReference type="AlphaFoldDB" id="F8MJM0"/>
<accession>F8MJM0</accession>
<dbReference type="HOGENOM" id="CLU_107686_0_0_1"/>
<dbReference type="GeneID" id="20825977"/>
<proteinExistence type="predicted"/>
<name>F8MJM0_NEUT8</name>
<feature type="compositionally biased region" description="Basic and acidic residues" evidence="1">
    <location>
        <begin position="93"/>
        <end position="136"/>
    </location>
</feature>